<dbReference type="GO" id="GO:0070914">
    <property type="term" value="P:UV-damage excision repair"/>
    <property type="evidence" value="ECO:0007669"/>
    <property type="project" value="TreeGrafter"/>
</dbReference>
<dbReference type="GO" id="GO:0000110">
    <property type="term" value="C:nucleotide-excision repair factor 1 complex"/>
    <property type="evidence" value="ECO:0007669"/>
    <property type="project" value="TreeGrafter"/>
</dbReference>
<dbReference type="Pfam" id="PF03834">
    <property type="entry name" value="Rad10"/>
    <property type="match status" value="1"/>
</dbReference>
<dbReference type="NCBIfam" id="TIGR00597">
    <property type="entry name" value="rad10"/>
    <property type="match status" value="1"/>
</dbReference>
<dbReference type="Proteomes" id="UP000027361">
    <property type="component" value="Unassembled WGS sequence"/>
</dbReference>
<keyword evidence="6" id="KW-0539">Nucleus</keyword>
<evidence type="ECO:0000256" key="1">
    <source>
        <dbReference type="ARBA" id="ARBA00004123"/>
    </source>
</evidence>
<dbReference type="HOGENOM" id="CLU_536579_0_0_1"/>
<feature type="compositionally biased region" description="Polar residues" evidence="7">
    <location>
        <begin position="30"/>
        <end position="40"/>
    </location>
</feature>
<proteinExistence type="inferred from homology"/>
<keyword evidence="4" id="KW-0238">DNA-binding</keyword>
<evidence type="ECO:0000256" key="3">
    <source>
        <dbReference type="ARBA" id="ARBA00022763"/>
    </source>
</evidence>
<dbReference type="CDD" id="cd22325">
    <property type="entry name" value="ERCC1_C-like"/>
    <property type="match status" value="1"/>
</dbReference>
<evidence type="ECO:0000313" key="9">
    <source>
        <dbReference type="EMBL" id="KDN43419.1"/>
    </source>
</evidence>
<comment type="caution">
    <text evidence="9">The sequence shown here is derived from an EMBL/GenBank/DDBJ whole genome shotgun (WGS) entry which is preliminary data.</text>
</comment>
<dbReference type="STRING" id="1037660.A0A066VX87"/>
<evidence type="ECO:0000256" key="6">
    <source>
        <dbReference type="ARBA" id="ARBA00023242"/>
    </source>
</evidence>
<evidence type="ECO:0000313" key="10">
    <source>
        <dbReference type="Proteomes" id="UP000027361"/>
    </source>
</evidence>
<dbReference type="GO" id="GO:0003684">
    <property type="term" value="F:damaged DNA binding"/>
    <property type="evidence" value="ECO:0007669"/>
    <property type="project" value="InterPro"/>
</dbReference>
<dbReference type="Gene3D" id="1.10.150.20">
    <property type="entry name" value="5' to 3' exonuclease, C-terminal subdomain"/>
    <property type="match status" value="1"/>
</dbReference>
<dbReference type="FunFam" id="3.40.50.10130:FF:000001">
    <property type="entry name" value="DNA excision repair protein ERCC-1"/>
    <property type="match status" value="1"/>
</dbReference>
<dbReference type="InterPro" id="IPR010994">
    <property type="entry name" value="RuvA_2-like"/>
</dbReference>
<dbReference type="PANTHER" id="PTHR12749">
    <property type="entry name" value="EXCISION REPAIR CROSS-COMPLEMENTING 1 ERCC1"/>
    <property type="match status" value="1"/>
</dbReference>
<feature type="domain" description="ERCC1-like central" evidence="8">
    <location>
        <begin position="64"/>
        <end position="177"/>
    </location>
</feature>
<dbReference type="InterPro" id="IPR004579">
    <property type="entry name" value="ERCC1/RAD10/SWI10"/>
</dbReference>
<dbReference type="OrthoDB" id="10262814at2759"/>
<reference evidence="9 10" key="1">
    <citation type="submission" date="2014-05" db="EMBL/GenBank/DDBJ databases">
        <title>Draft genome sequence of a rare smut relative, Tilletiaria anomala UBC 951.</title>
        <authorList>
            <consortium name="DOE Joint Genome Institute"/>
            <person name="Toome M."/>
            <person name="Kuo A."/>
            <person name="Henrissat B."/>
            <person name="Lipzen A."/>
            <person name="Tritt A."/>
            <person name="Yoshinaga Y."/>
            <person name="Zane M."/>
            <person name="Barry K."/>
            <person name="Grigoriev I.V."/>
            <person name="Spatafora J.W."/>
            <person name="Aimea M.C."/>
        </authorList>
    </citation>
    <scope>NUCLEOTIDE SEQUENCE [LARGE SCALE GENOMIC DNA]</scope>
    <source>
        <strain evidence="9 10">UBC 951</strain>
    </source>
</reference>
<keyword evidence="10" id="KW-1185">Reference proteome</keyword>
<accession>A0A066VX87</accession>
<dbReference type="PANTHER" id="PTHR12749:SF0">
    <property type="entry name" value="DNA EXCISION REPAIR PROTEIN ERCC-1"/>
    <property type="match status" value="1"/>
</dbReference>
<dbReference type="GeneID" id="25264704"/>
<dbReference type="SUPFAM" id="SSF52980">
    <property type="entry name" value="Restriction endonuclease-like"/>
    <property type="match status" value="1"/>
</dbReference>
<dbReference type="GO" id="GO:0070522">
    <property type="term" value="C:ERCC4-ERCC1 complex"/>
    <property type="evidence" value="ECO:0007669"/>
    <property type="project" value="TreeGrafter"/>
</dbReference>
<dbReference type="RefSeq" id="XP_013242372.1">
    <property type="nucleotide sequence ID" value="XM_013386918.1"/>
</dbReference>
<dbReference type="GO" id="GO:0006302">
    <property type="term" value="P:double-strand break repair"/>
    <property type="evidence" value="ECO:0007669"/>
    <property type="project" value="UniProtKB-ARBA"/>
</dbReference>
<keyword evidence="3" id="KW-0227">DNA damage</keyword>
<feature type="region of interest" description="Disordered" evidence="7">
    <location>
        <begin position="1"/>
        <end position="68"/>
    </location>
</feature>
<evidence type="ECO:0000256" key="7">
    <source>
        <dbReference type="SAM" id="MobiDB-lite"/>
    </source>
</evidence>
<dbReference type="Pfam" id="PF14520">
    <property type="entry name" value="HHH_5"/>
    <property type="match status" value="1"/>
</dbReference>
<dbReference type="Gene3D" id="3.40.50.10130">
    <property type="match status" value="1"/>
</dbReference>
<dbReference type="InterPro" id="IPR047260">
    <property type="entry name" value="ERCC1-like_central_dom"/>
</dbReference>
<organism evidence="9 10">
    <name type="scientific">Tilletiaria anomala (strain ATCC 24038 / CBS 436.72 / UBC 951)</name>
    <dbReference type="NCBI Taxonomy" id="1037660"/>
    <lineage>
        <taxon>Eukaryota</taxon>
        <taxon>Fungi</taxon>
        <taxon>Dikarya</taxon>
        <taxon>Basidiomycota</taxon>
        <taxon>Ustilaginomycotina</taxon>
        <taxon>Exobasidiomycetes</taxon>
        <taxon>Georgefischeriales</taxon>
        <taxon>Tilletiariaceae</taxon>
        <taxon>Tilletiaria</taxon>
    </lineage>
</organism>
<name>A0A066VX87_TILAU</name>
<dbReference type="EMBL" id="JMSN01000061">
    <property type="protein sequence ID" value="KDN43419.1"/>
    <property type="molecule type" value="Genomic_DNA"/>
</dbReference>
<dbReference type="GO" id="GO:0003697">
    <property type="term" value="F:single-stranded DNA binding"/>
    <property type="evidence" value="ECO:0007669"/>
    <property type="project" value="TreeGrafter"/>
</dbReference>
<dbReference type="AlphaFoldDB" id="A0A066VX87"/>
<keyword evidence="5" id="KW-0234">DNA repair</keyword>
<evidence type="ECO:0000256" key="5">
    <source>
        <dbReference type="ARBA" id="ARBA00023204"/>
    </source>
</evidence>
<evidence type="ECO:0000256" key="4">
    <source>
        <dbReference type="ARBA" id="ARBA00023125"/>
    </source>
</evidence>
<comment type="subcellular location">
    <subcellularLocation>
        <location evidence="1">Nucleus</location>
    </subcellularLocation>
</comment>
<dbReference type="SUPFAM" id="SSF47781">
    <property type="entry name" value="RuvA domain 2-like"/>
    <property type="match status" value="1"/>
</dbReference>
<dbReference type="InParanoid" id="A0A066VX87"/>
<comment type="similarity">
    <text evidence="2">Belongs to the ERCC1/RAD10/SWI10 family.</text>
</comment>
<protein>
    <recommendedName>
        <fullName evidence="8">ERCC1-like central domain-containing protein</fullName>
    </recommendedName>
</protein>
<gene>
    <name evidence="9" type="ORF">K437DRAFT_257481</name>
</gene>
<sequence length="508" mass="54313">MASSDAGLSRQHRDSPTAAAAAAGERVVPGQSNSSTSSTGLRAVQPQPQRRPRPRIAGQGGGSTILVNSRQRGNPVLKGIKNVGWEFADIVPDYQVGVTSGVLFLSLRYHRLHPEYIHQRISTLGTMFSLRILLVQCDVNDHQPAIKELTKIALINNLTMMLAWTPEDVGRYIETYKAFEHKPPDIIKERVGDDYLSQLNSVLTSVRGVNKTDVMTLTSNVGSLKRIAQTDTDELNNLPGFGDIKVKRLREAFSQPFRVGEGRTMRQRKAQEALEAAERGEELPGMSYRSLSRAPARMSALPREEEEDTLELFHAAADDVLQPTAAASKVALTSTVRVGSSSGAVTAAKGAVGSIANDTSSSTGASNAALRAAAAFRDVDFSPSKGKGKAAFAWEDSQRGTVRAGGPEFLAASATAVTAGNQQCEISTRRQTAHAMLAHQVASRTAAGGGGTGTDTMALSDDATLWSEMQLDDGDGDEDAARELALEDFENLTEEDQLKMALAMSTGS</sequence>
<evidence type="ECO:0000259" key="8">
    <source>
        <dbReference type="Pfam" id="PF03834"/>
    </source>
</evidence>
<evidence type="ECO:0000256" key="2">
    <source>
        <dbReference type="ARBA" id="ARBA00008283"/>
    </source>
</evidence>
<dbReference type="InterPro" id="IPR011335">
    <property type="entry name" value="Restrct_endonuc-II-like"/>
</dbReference>
<dbReference type="GO" id="GO:0006312">
    <property type="term" value="P:mitotic recombination"/>
    <property type="evidence" value="ECO:0007669"/>
    <property type="project" value="TreeGrafter"/>
</dbReference>